<dbReference type="GO" id="GO:0032006">
    <property type="term" value="P:regulation of TOR signaling"/>
    <property type="evidence" value="ECO:0007669"/>
    <property type="project" value="EnsemblMetazoa"/>
</dbReference>
<evidence type="ECO:0000256" key="2">
    <source>
        <dbReference type="ARBA" id="ARBA00005982"/>
    </source>
</evidence>
<comment type="subcellular location">
    <subcellularLocation>
        <location evidence="1 10">Membrane</location>
        <topology evidence="1 10">Multi-pass membrane protein</topology>
    </subcellularLocation>
</comment>
<comment type="similarity">
    <text evidence="2 10">Belongs to the major facilitator superfamily. Proton-dependent oligopeptide transporter (POT/PTR) (TC 2.A.17) family.</text>
</comment>
<evidence type="ECO:0000256" key="7">
    <source>
        <dbReference type="ARBA" id="ARBA00022989"/>
    </source>
</evidence>
<dbReference type="AlphaFoldDB" id="A0A8R1E0N7"/>
<proteinExistence type="inferred from homology"/>
<name>A0A8R1E0N7_CAEJA</name>
<feature type="transmembrane region" description="Helical" evidence="12">
    <location>
        <begin position="400"/>
        <end position="419"/>
    </location>
</feature>
<dbReference type="GO" id="GO:0080144">
    <property type="term" value="P:intracellular amino acid homeostasis"/>
    <property type="evidence" value="ECO:0007669"/>
    <property type="project" value="EnsemblMetazoa"/>
</dbReference>
<dbReference type="GO" id="GO:0006979">
    <property type="term" value="P:response to oxidative stress"/>
    <property type="evidence" value="ECO:0007669"/>
    <property type="project" value="EnsemblMetazoa"/>
</dbReference>
<evidence type="ECO:0000256" key="8">
    <source>
        <dbReference type="ARBA" id="ARBA00023136"/>
    </source>
</evidence>
<dbReference type="GO" id="GO:0016324">
    <property type="term" value="C:apical plasma membrane"/>
    <property type="evidence" value="ECO:0007669"/>
    <property type="project" value="EnsemblMetazoa"/>
</dbReference>
<evidence type="ECO:0000313" key="14">
    <source>
        <dbReference type="Proteomes" id="UP000005237"/>
    </source>
</evidence>
<keyword evidence="14" id="KW-1185">Reference proteome</keyword>
<dbReference type="PROSITE" id="PS01022">
    <property type="entry name" value="PTR2_1"/>
    <property type="match status" value="1"/>
</dbReference>
<evidence type="ECO:0000256" key="1">
    <source>
        <dbReference type="ARBA" id="ARBA00004141"/>
    </source>
</evidence>
<dbReference type="GO" id="GO:0015031">
    <property type="term" value="P:protein transport"/>
    <property type="evidence" value="ECO:0007669"/>
    <property type="project" value="UniProtKB-KW"/>
</dbReference>
<dbReference type="GO" id="GO:0002119">
    <property type="term" value="P:nematode larval development"/>
    <property type="evidence" value="ECO:0007669"/>
    <property type="project" value="EnsemblMetazoa"/>
</dbReference>
<dbReference type="EnsemblMetazoa" id="CJA16431.1">
    <property type="protein sequence ID" value="CJA16431.1"/>
    <property type="gene ID" value="WBGene00135635"/>
</dbReference>
<dbReference type="Proteomes" id="UP000005237">
    <property type="component" value="Unassembled WGS sequence"/>
</dbReference>
<evidence type="ECO:0000256" key="3">
    <source>
        <dbReference type="ARBA" id="ARBA00022448"/>
    </source>
</evidence>
<dbReference type="Pfam" id="PF00854">
    <property type="entry name" value="PTR2"/>
    <property type="match status" value="2"/>
</dbReference>
<evidence type="ECO:0000256" key="11">
    <source>
        <dbReference type="SAM" id="MobiDB-lite"/>
    </source>
</evidence>
<dbReference type="GO" id="GO:0040010">
    <property type="term" value="P:positive regulation of growth rate"/>
    <property type="evidence" value="ECO:0007669"/>
    <property type="project" value="EnsemblMetazoa"/>
</dbReference>
<feature type="transmembrane region" description="Helical" evidence="12">
    <location>
        <begin position="148"/>
        <end position="169"/>
    </location>
</feature>
<keyword evidence="6" id="KW-0653">Protein transport</keyword>
<dbReference type="GO" id="GO:0008340">
    <property type="term" value="P:determination of adult lifespan"/>
    <property type="evidence" value="ECO:0007669"/>
    <property type="project" value="EnsemblMetazoa"/>
</dbReference>
<sequence>MAYSESRTQSVSSKGKKSYGHELETVPLPEKKIYTTWPDMIKHWPKTTLCIVSNEFCERFSYYGMRTVLTFYLLNVLKFSDSGSTIFFNGFTVLCYATPLLGSIVADGYIGKFWTIFSVSILYAIGQVILALASIKNYQSSVHPWMDLAGLLIIAFGTGGIKPCVSAFGGDQFELGQERMLSLFFSMFYFSINAGSMISTFISPIFRSQPCLGQDSCYPMAFGIPAILMIVATLVFMGGSFWYKKNPPKDNVFGEVSRLMIGAVRNKMKKGSTPKEHWLLHYLTTHDCSRDPKCLELQALKRNKKLCQKKKFIDDVKSLLRVLVMFLPVPMFWALYDQQGSVWLIQAIQMDCRLSDSLLLLPDQMQTLNAVLILAFIPLFQIIIYPVASKFVNLTPLRKMVTGGLLASLAFLITGFVQLQVNTTLPNLPGKGQCSVSFWNQFDTACSFTVTDEKNHMRLINQSMALHEDKDDSAGVYKLFQSSSPHPSNDNDWTTVFTVKYGAGCPNAGTTQKVNVVAKSKQVVYVGVGSFGYYQNTANTAKPTDGTGEFSMGIVTVTDTPYSGNFAMCRLDASDFDAAHPCNPRRPADFYFWETDYNDGTDDRDGNSTIVGGRAWPATTYTQKSVKPGKWQLYYLLNTPKDVNRQTYNKSATIVVPTNINTTLYEQGGVYIYALTGPQNKPNGHILQIVQSNRVSILWQIPQIVVITAAEILFSITGYEFAYSQSAPSMKALVQALWLLTTAFGDTIIVIITILNLFENMAVEFFVYAGAMFVVIAVFALLSIFYYSYNYYTTDEVDDEIGGDDDDEEEEGEEHNTRYSIDNKAFNSDEGNQFDIHF</sequence>
<protein>
    <recommendedName>
        <fullName evidence="9">Oligopeptide transporter 1</fullName>
    </recommendedName>
</protein>
<feature type="transmembrane region" description="Helical" evidence="12">
    <location>
        <begin position="181"/>
        <end position="202"/>
    </location>
</feature>
<reference evidence="14" key="1">
    <citation type="submission" date="2010-08" db="EMBL/GenBank/DDBJ databases">
        <authorList>
            <consortium name="Caenorhabditis japonica Sequencing Consortium"/>
            <person name="Wilson R.K."/>
        </authorList>
    </citation>
    <scope>NUCLEOTIDE SEQUENCE [LARGE SCALE GENOMIC DNA]</scope>
    <source>
        <strain evidence="14">DF5081</strain>
    </source>
</reference>
<feature type="compositionally biased region" description="Acidic residues" evidence="11">
    <location>
        <begin position="799"/>
        <end position="813"/>
    </location>
</feature>
<dbReference type="OMA" id="WQIPQIV"/>
<feature type="transmembrane region" description="Helical" evidence="12">
    <location>
        <begin position="222"/>
        <end position="243"/>
    </location>
</feature>
<dbReference type="PROSITE" id="PS01023">
    <property type="entry name" value="PTR2_2"/>
    <property type="match status" value="1"/>
</dbReference>
<evidence type="ECO:0000256" key="5">
    <source>
        <dbReference type="ARBA" id="ARBA00022856"/>
    </source>
</evidence>
<dbReference type="GO" id="GO:0006885">
    <property type="term" value="P:regulation of pH"/>
    <property type="evidence" value="ECO:0007669"/>
    <property type="project" value="EnsemblMetazoa"/>
</dbReference>
<dbReference type="InterPro" id="IPR000109">
    <property type="entry name" value="POT_fam"/>
</dbReference>
<keyword evidence="3 10" id="KW-0813">Transport</keyword>
<dbReference type="InterPro" id="IPR018456">
    <property type="entry name" value="PTR2_symporter_CS"/>
</dbReference>
<dbReference type="FunFam" id="1.20.1250.20:FF:000049">
    <property type="entry name" value="Solute carrier family 15 member 2"/>
    <property type="match status" value="1"/>
</dbReference>
<dbReference type="GO" id="GO:0060378">
    <property type="term" value="P:regulation of brood size"/>
    <property type="evidence" value="ECO:0007669"/>
    <property type="project" value="EnsemblMetazoa"/>
</dbReference>
<dbReference type="InterPro" id="IPR004768">
    <property type="entry name" value="Oligopep_transport"/>
</dbReference>
<dbReference type="Gene3D" id="1.20.1250.20">
    <property type="entry name" value="MFS general substrate transporter like domains"/>
    <property type="match status" value="2"/>
</dbReference>
<dbReference type="FunFam" id="1.20.1250.20:FF:000537">
    <property type="entry name" value="Peptide transporter family 2"/>
    <property type="match status" value="1"/>
</dbReference>
<keyword evidence="8 12" id="KW-0472">Membrane</keyword>
<keyword evidence="4 10" id="KW-0812">Transmembrane</keyword>
<organism evidence="13 14">
    <name type="scientific">Caenorhabditis japonica</name>
    <dbReference type="NCBI Taxonomy" id="281687"/>
    <lineage>
        <taxon>Eukaryota</taxon>
        <taxon>Metazoa</taxon>
        <taxon>Ecdysozoa</taxon>
        <taxon>Nematoda</taxon>
        <taxon>Chromadorea</taxon>
        <taxon>Rhabditida</taxon>
        <taxon>Rhabditina</taxon>
        <taxon>Rhabditomorpha</taxon>
        <taxon>Rhabditoidea</taxon>
        <taxon>Rhabditidae</taxon>
        <taxon>Peloderinae</taxon>
        <taxon>Caenorhabditis</taxon>
    </lineage>
</organism>
<dbReference type="InterPro" id="IPR036259">
    <property type="entry name" value="MFS_trans_sf"/>
</dbReference>
<feature type="transmembrane region" description="Helical" evidence="12">
    <location>
        <begin position="113"/>
        <end position="136"/>
    </location>
</feature>
<feature type="region of interest" description="Disordered" evidence="11">
    <location>
        <begin position="799"/>
        <end position="838"/>
    </location>
</feature>
<feature type="transmembrane region" description="Helical" evidence="12">
    <location>
        <begin position="765"/>
        <end position="789"/>
    </location>
</feature>
<evidence type="ECO:0000256" key="12">
    <source>
        <dbReference type="SAM" id="Phobius"/>
    </source>
</evidence>
<dbReference type="GO" id="GO:0040018">
    <property type="term" value="P:positive regulation of multicellular organism growth"/>
    <property type="evidence" value="ECO:0007669"/>
    <property type="project" value="EnsemblMetazoa"/>
</dbReference>
<reference evidence="13" key="2">
    <citation type="submission" date="2022-06" db="UniProtKB">
        <authorList>
            <consortium name="EnsemblMetazoa"/>
        </authorList>
    </citation>
    <scope>IDENTIFICATION</scope>
    <source>
        <strain evidence="13">DF5081</strain>
    </source>
</reference>
<evidence type="ECO:0000256" key="9">
    <source>
        <dbReference type="ARBA" id="ARBA00078114"/>
    </source>
</evidence>
<dbReference type="GO" id="GO:0071916">
    <property type="term" value="F:dipeptide transmembrane transporter activity"/>
    <property type="evidence" value="ECO:0007669"/>
    <property type="project" value="EnsemblMetazoa"/>
</dbReference>
<dbReference type="GO" id="GO:0009408">
    <property type="term" value="P:response to heat"/>
    <property type="evidence" value="ECO:0007669"/>
    <property type="project" value="EnsemblMetazoa"/>
</dbReference>
<keyword evidence="7 12" id="KW-1133">Transmembrane helix</keyword>
<dbReference type="GO" id="GO:2000192">
    <property type="term" value="P:negative regulation of fatty acid transport"/>
    <property type="evidence" value="ECO:0007669"/>
    <property type="project" value="EnsemblMetazoa"/>
</dbReference>
<keyword evidence="5" id="KW-0571">Peptide transport</keyword>
<evidence type="ECO:0000256" key="10">
    <source>
        <dbReference type="RuleBase" id="RU003755"/>
    </source>
</evidence>
<evidence type="ECO:0000313" key="13">
    <source>
        <dbReference type="EnsemblMetazoa" id="CJA16431.1"/>
    </source>
</evidence>
<dbReference type="GO" id="GO:0015807">
    <property type="term" value="P:L-amino acid transport"/>
    <property type="evidence" value="ECO:0007669"/>
    <property type="project" value="EnsemblMetazoa"/>
</dbReference>
<feature type="transmembrane region" description="Helical" evidence="12">
    <location>
        <begin position="86"/>
        <end position="106"/>
    </location>
</feature>
<dbReference type="GO" id="GO:0019915">
    <property type="term" value="P:lipid storage"/>
    <property type="evidence" value="ECO:0007669"/>
    <property type="project" value="EnsemblMetazoa"/>
</dbReference>
<dbReference type="NCBIfam" id="TIGR00926">
    <property type="entry name" value="2A1704"/>
    <property type="match status" value="1"/>
</dbReference>
<evidence type="ECO:0000256" key="4">
    <source>
        <dbReference type="ARBA" id="ARBA00022692"/>
    </source>
</evidence>
<dbReference type="SUPFAM" id="SSF103473">
    <property type="entry name" value="MFS general substrate transporter"/>
    <property type="match status" value="1"/>
</dbReference>
<feature type="transmembrane region" description="Helical" evidence="12">
    <location>
        <begin position="368"/>
        <end position="388"/>
    </location>
</feature>
<dbReference type="CDD" id="cd17347">
    <property type="entry name" value="MFS_SLC15A1_2_like"/>
    <property type="match status" value="1"/>
</dbReference>
<feature type="transmembrane region" description="Helical" evidence="12">
    <location>
        <begin position="318"/>
        <end position="336"/>
    </location>
</feature>
<accession>A0A8R1E0N7</accession>
<dbReference type="PANTHER" id="PTHR11654">
    <property type="entry name" value="OLIGOPEPTIDE TRANSPORTER-RELATED"/>
    <property type="match status" value="1"/>
</dbReference>
<evidence type="ECO:0000256" key="6">
    <source>
        <dbReference type="ARBA" id="ARBA00022927"/>
    </source>
</evidence>
<feature type="transmembrane region" description="Helical" evidence="12">
    <location>
        <begin position="736"/>
        <end position="758"/>
    </location>
</feature>
<dbReference type="GO" id="GO:1900101">
    <property type="term" value="P:regulation of endoplasmic reticulum unfolded protein response"/>
    <property type="evidence" value="ECO:0007669"/>
    <property type="project" value="EnsemblMetazoa"/>
</dbReference>